<dbReference type="InterPro" id="IPR055259">
    <property type="entry name" value="YkvP/CgeB_Glyco_trans-like"/>
</dbReference>
<reference evidence="2 3" key="1">
    <citation type="submission" date="2009-06" db="EMBL/GenBank/DDBJ databases">
        <title>Complete sequence of Desulfovibrio salexigens DSM 2638.</title>
        <authorList>
            <consortium name="US DOE Joint Genome Institute"/>
            <person name="Lucas S."/>
            <person name="Copeland A."/>
            <person name="Lapidus A."/>
            <person name="Glavina del Rio T."/>
            <person name="Tice H."/>
            <person name="Bruce D."/>
            <person name="Goodwin L."/>
            <person name="Pitluck S."/>
            <person name="Munk A.C."/>
            <person name="Brettin T."/>
            <person name="Detter J.C."/>
            <person name="Han C."/>
            <person name="Tapia R."/>
            <person name="Larimer F."/>
            <person name="Land M."/>
            <person name="Hauser L."/>
            <person name="Kyrpides N."/>
            <person name="Anderson I."/>
            <person name="Wall J.D."/>
            <person name="Arkin A.P."/>
            <person name="Dehal P."/>
            <person name="Chivian D."/>
            <person name="Giles B."/>
            <person name="Hazen T.C."/>
        </authorList>
    </citation>
    <scope>NUCLEOTIDE SEQUENCE [LARGE SCALE GENOMIC DNA]</scope>
    <source>
        <strain evidence="3">ATCC 14822 / DSM 2638 / NCIMB 8403 / VKM B-1763</strain>
    </source>
</reference>
<dbReference type="STRING" id="526222.Desal_2888"/>
<organism evidence="2 3">
    <name type="scientific">Maridesulfovibrio salexigens (strain ATCC 14822 / DSM 2638 / NCIMB 8403 / VKM B-1763)</name>
    <name type="common">Desulfovibrio salexigens</name>
    <dbReference type="NCBI Taxonomy" id="526222"/>
    <lineage>
        <taxon>Bacteria</taxon>
        <taxon>Pseudomonadati</taxon>
        <taxon>Thermodesulfobacteriota</taxon>
        <taxon>Desulfovibrionia</taxon>
        <taxon>Desulfovibrionales</taxon>
        <taxon>Desulfovibrionaceae</taxon>
        <taxon>Maridesulfovibrio</taxon>
    </lineage>
</organism>
<dbReference type="HOGENOM" id="CLU_033615_1_0_7"/>
<dbReference type="OrthoDB" id="9179708at2"/>
<protein>
    <recommendedName>
        <fullName evidence="1">Spore protein YkvP/CgeB glycosyl transferase-like domain-containing protein</fullName>
    </recommendedName>
</protein>
<evidence type="ECO:0000313" key="3">
    <source>
        <dbReference type="Proteomes" id="UP000002601"/>
    </source>
</evidence>
<evidence type="ECO:0000259" key="1">
    <source>
        <dbReference type="Pfam" id="PF13524"/>
    </source>
</evidence>
<dbReference type="RefSeq" id="WP_015852756.1">
    <property type="nucleotide sequence ID" value="NC_012881.1"/>
</dbReference>
<gene>
    <name evidence="2" type="ordered locus">Desal_2888</name>
</gene>
<dbReference type="KEGG" id="dsa:Desal_2888"/>
<dbReference type="eggNOG" id="COG4641">
    <property type="taxonomic scope" value="Bacteria"/>
</dbReference>
<feature type="domain" description="Spore protein YkvP/CgeB glycosyl transferase-like" evidence="1">
    <location>
        <begin position="356"/>
        <end position="489"/>
    </location>
</feature>
<evidence type="ECO:0000313" key="2">
    <source>
        <dbReference type="EMBL" id="ACS80940.1"/>
    </source>
</evidence>
<dbReference type="Proteomes" id="UP000002601">
    <property type="component" value="Chromosome"/>
</dbReference>
<dbReference type="EMBL" id="CP001649">
    <property type="protein sequence ID" value="ACS80940.1"/>
    <property type="molecule type" value="Genomic_DNA"/>
</dbReference>
<accession>C6C069</accession>
<name>C6C069_MARSD</name>
<sequence>MQRPERIRIKNESGQQQSLPEGERYFQDLGGEGKILFLGLGPNPAIAAQLFPQAKNLYYLECPQHSAQLPEGYTIPSRFKQINTNDTTNLSEFRVILYTPGKRLFPSFWEPLLAKLTVNRTGIMRKSRTKTVWIPGDDNSLLVPELCRAFETEGFSYRVIEPDAMRKGLLSLLHSELPELVLSVNFNGLDNAGETYFMLREAGVKMAVWMVDNPFHILSGIKSTYWQEVPIMVTDHWFIPVLEKHGAKKVGHLPLATDPHIFNARIEPYPALEERTVFVGRSSFPAKENFFSGCIFNEEDELAALKSIKNGTKPDFEWWTKRDSIENFWPGLEVRSTGYKTEQSGLLWRILSLQNAGKQLTVFGDEGWKKYLPAADLRPPVDYFTTLPNIYTGAEINLNMTSPLLPCGLTQRNFDVWAAGGFLLSDYTPGLSIFPEDILAHCTFKNPKNLPDQIEFIKSNPQLRKELSKIWQKHIMEEHTYKNRICKLLNFIT</sequence>
<dbReference type="AlphaFoldDB" id="C6C069"/>
<keyword evidence="3" id="KW-1185">Reference proteome</keyword>
<proteinExistence type="predicted"/>
<dbReference type="Pfam" id="PF13524">
    <property type="entry name" value="Glyco_trans_1_2"/>
    <property type="match status" value="1"/>
</dbReference>